<dbReference type="AlphaFoldDB" id="A0A1C3EAN3"/>
<keyword evidence="10" id="KW-1185">Reference proteome</keyword>
<name>A0A1C3EAN3_9GAMM</name>
<evidence type="ECO:0000256" key="2">
    <source>
        <dbReference type="ARBA" id="ARBA00009637"/>
    </source>
</evidence>
<evidence type="ECO:0000256" key="1">
    <source>
        <dbReference type="ARBA" id="ARBA00005181"/>
    </source>
</evidence>
<dbReference type="EMBL" id="LYBM01000054">
    <property type="protein sequence ID" value="ODA30288.1"/>
    <property type="molecule type" value="Genomic_DNA"/>
</dbReference>
<dbReference type="SUPFAM" id="SSF51182">
    <property type="entry name" value="RmlC-like cupins"/>
    <property type="match status" value="1"/>
</dbReference>
<evidence type="ECO:0000256" key="6">
    <source>
        <dbReference type="ARBA" id="ARBA00033271"/>
    </source>
</evidence>
<organism evidence="9 10">
    <name type="scientific">Veronia pacifica</name>
    <dbReference type="NCBI Taxonomy" id="1080227"/>
    <lineage>
        <taxon>Bacteria</taxon>
        <taxon>Pseudomonadati</taxon>
        <taxon>Pseudomonadota</taxon>
        <taxon>Gammaproteobacteria</taxon>
        <taxon>Vibrionales</taxon>
        <taxon>Vibrionaceae</taxon>
        <taxon>Veronia</taxon>
    </lineage>
</organism>
<dbReference type="CDD" id="cd06978">
    <property type="entry name" value="cupin_EctC"/>
    <property type="match status" value="1"/>
</dbReference>
<comment type="catalytic activity">
    <reaction evidence="7 8">
        <text>(2S)-4-acetamido-2-aminobutanoate = L-ectoine + H2O</text>
        <dbReference type="Rhea" id="RHEA:17281"/>
        <dbReference type="ChEBI" id="CHEBI:15377"/>
        <dbReference type="ChEBI" id="CHEBI:58515"/>
        <dbReference type="ChEBI" id="CHEBI:58929"/>
        <dbReference type="EC" id="4.2.1.108"/>
    </reaction>
</comment>
<dbReference type="HAMAP" id="MF_01255">
    <property type="entry name" value="Ectoine_synth"/>
    <property type="match status" value="1"/>
</dbReference>
<dbReference type="NCBIfam" id="NF009806">
    <property type="entry name" value="PRK13290.1"/>
    <property type="match status" value="1"/>
</dbReference>
<dbReference type="GO" id="GO:0019491">
    <property type="term" value="P:ectoine biosynthetic process"/>
    <property type="evidence" value="ECO:0007669"/>
    <property type="project" value="UniProtKB-UniRule"/>
</dbReference>
<dbReference type="Gene3D" id="2.60.120.10">
    <property type="entry name" value="Jelly Rolls"/>
    <property type="match status" value="1"/>
</dbReference>
<sequence length="128" mass="14634">MIVRTLADCKNSERRVVAATWESVRMLLKDDKMGFSFHITTIFKNTETHIHYQNHLESVFCMSGHGEVEVVGDKTYPISPGTLYVLDQHDEHYLRAFEGEDMVMACVFNPPITGNETHDENGVYPLLD</sequence>
<evidence type="ECO:0000256" key="4">
    <source>
        <dbReference type="ARBA" id="ARBA00019707"/>
    </source>
</evidence>
<gene>
    <name evidence="8" type="primary">ectC</name>
    <name evidence="9" type="ORF">A8L45_20370</name>
</gene>
<dbReference type="RefSeq" id="WP_068905200.1">
    <property type="nucleotide sequence ID" value="NZ_JBHUIF010000012.1"/>
</dbReference>
<dbReference type="UniPathway" id="UPA00067">
    <property type="reaction ID" value="UER00123"/>
</dbReference>
<evidence type="ECO:0000256" key="8">
    <source>
        <dbReference type="HAMAP-Rule" id="MF_01255"/>
    </source>
</evidence>
<evidence type="ECO:0000256" key="3">
    <source>
        <dbReference type="ARBA" id="ARBA00013192"/>
    </source>
</evidence>
<comment type="caution">
    <text evidence="9">The sequence shown here is derived from an EMBL/GenBank/DDBJ whole genome shotgun (WGS) entry which is preliminary data.</text>
</comment>
<keyword evidence="5 8" id="KW-0456">Lyase</keyword>
<dbReference type="Proteomes" id="UP000094936">
    <property type="component" value="Unassembled WGS sequence"/>
</dbReference>
<accession>A0A1C3EAN3</accession>
<dbReference type="InterPro" id="IPR014710">
    <property type="entry name" value="RmlC-like_jellyroll"/>
</dbReference>
<dbReference type="InterPro" id="IPR010462">
    <property type="entry name" value="Ectoine_synth"/>
</dbReference>
<dbReference type="PANTHER" id="PTHR39289:SF1">
    <property type="entry name" value="L-ECTOINE SYNTHASE"/>
    <property type="match status" value="1"/>
</dbReference>
<dbReference type="GO" id="GO:0033990">
    <property type="term" value="F:ectoine synthase activity"/>
    <property type="evidence" value="ECO:0007669"/>
    <property type="project" value="UniProtKB-EC"/>
</dbReference>
<dbReference type="Pfam" id="PF06339">
    <property type="entry name" value="Ectoine_synth"/>
    <property type="match status" value="1"/>
</dbReference>
<comment type="pathway">
    <text evidence="1 8">Amine and polyamine biosynthesis; ectoine biosynthesis; L-ectoine from L-aspartate 4-semialdehyde: step 3/3.</text>
</comment>
<dbReference type="EC" id="4.2.1.108" evidence="3 8"/>
<evidence type="ECO:0000256" key="5">
    <source>
        <dbReference type="ARBA" id="ARBA00023239"/>
    </source>
</evidence>
<proteinExistence type="inferred from homology"/>
<dbReference type="STRING" id="1080227.A8L45_20370"/>
<comment type="function">
    <text evidence="8">Catalyzes the circularization of gamma-N-acetyl-alpha,gamma-diaminobutyric acid (ADABA) to ectoine (1,4,5,6-tetrahydro-2-methyl-4-pyrimidine carboxylic acid), which is an excellent osmoprotectant.</text>
</comment>
<protein>
    <recommendedName>
        <fullName evidence="4 8">L-ectoine synthase</fullName>
        <ecNumber evidence="3 8">4.2.1.108</ecNumber>
    </recommendedName>
    <alternativeName>
        <fullName evidence="6 8">N-acetyldiaminobutyrate dehydratase</fullName>
    </alternativeName>
</protein>
<comment type="similarity">
    <text evidence="2 8">Belongs to the ectoine synthase family.</text>
</comment>
<evidence type="ECO:0000256" key="7">
    <source>
        <dbReference type="ARBA" id="ARBA00048714"/>
    </source>
</evidence>
<dbReference type="PANTHER" id="PTHR39289">
    <property type="match status" value="1"/>
</dbReference>
<dbReference type="OrthoDB" id="9801830at2"/>
<dbReference type="InterPro" id="IPR011051">
    <property type="entry name" value="RmlC_Cupin_sf"/>
</dbReference>
<reference evidence="9 10" key="1">
    <citation type="submission" date="2016-05" db="EMBL/GenBank/DDBJ databases">
        <title>Genomic Taxonomy of the Vibrionaceae.</title>
        <authorList>
            <person name="Gomez-Gil B."/>
            <person name="Enciso-Ibarra J."/>
        </authorList>
    </citation>
    <scope>NUCLEOTIDE SEQUENCE [LARGE SCALE GENOMIC DNA]</scope>
    <source>
        <strain evidence="9 10">CAIM 1920</strain>
    </source>
</reference>
<evidence type="ECO:0000313" key="10">
    <source>
        <dbReference type="Proteomes" id="UP000094936"/>
    </source>
</evidence>
<evidence type="ECO:0000313" key="9">
    <source>
        <dbReference type="EMBL" id="ODA30288.1"/>
    </source>
</evidence>